<evidence type="ECO:0000256" key="7">
    <source>
        <dbReference type="SAM" id="Coils"/>
    </source>
</evidence>
<evidence type="ECO:0000256" key="6">
    <source>
        <dbReference type="RuleBase" id="RU365038"/>
    </source>
</evidence>
<evidence type="ECO:0000256" key="2">
    <source>
        <dbReference type="ARBA" id="ARBA00022723"/>
    </source>
</evidence>
<dbReference type="GO" id="GO:0008270">
    <property type="term" value="F:zinc ion binding"/>
    <property type="evidence" value="ECO:0007669"/>
    <property type="project" value="UniProtKB-KW"/>
</dbReference>
<dbReference type="Proteomes" id="UP000054047">
    <property type="component" value="Unassembled WGS sequence"/>
</dbReference>
<dbReference type="GO" id="GO:0061630">
    <property type="term" value="F:ubiquitin protein ligase activity"/>
    <property type="evidence" value="ECO:0007669"/>
    <property type="project" value="UniProtKB-EC"/>
</dbReference>
<keyword evidence="6" id="KW-0156">Chromatin regulator</keyword>
<keyword evidence="6" id="KW-0808">Transferase</keyword>
<name>A0A0C2D3D2_9BILA</name>
<keyword evidence="5 6" id="KW-0539">Nucleus</keyword>
<evidence type="ECO:0000256" key="5">
    <source>
        <dbReference type="ARBA" id="ARBA00023242"/>
    </source>
</evidence>
<dbReference type="GO" id="GO:0033503">
    <property type="term" value="C:HULC complex"/>
    <property type="evidence" value="ECO:0007669"/>
    <property type="project" value="TreeGrafter"/>
</dbReference>
<keyword evidence="3 6" id="KW-0863">Zinc-finger</keyword>
<comment type="pathway">
    <text evidence="6">Protein modification; protein ubiquitination.</text>
</comment>
<comment type="catalytic activity">
    <reaction evidence="6">
        <text>S-ubiquitinyl-[E2 ubiquitin-conjugating enzyme]-L-cysteine + [acceptor protein]-L-lysine = [E2 ubiquitin-conjugating enzyme]-L-cysteine + N(6)-ubiquitinyl-[acceptor protein]-L-lysine.</text>
        <dbReference type="EC" id="2.3.2.27"/>
    </reaction>
</comment>
<dbReference type="PANTHER" id="PTHR23163:SF0">
    <property type="entry name" value="E3 UBIQUITIN-PROTEIN LIGASE BRE1"/>
    <property type="match status" value="1"/>
</dbReference>
<evidence type="ECO:0000256" key="3">
    <source>
        <dbReference type="ARBA" id="ARBA00022771"/>
    </source>
</evidence>
<organism evidence="8 9">
    <name type="scientific">Ancylostoma duodenale</name>
    <dbReference type="NCBI Taxonomy" id="51022"/>
    <lineage>
        <taxon>Eukaryota</taxon>
        <taxon>Metazoa</taxon>
        <taxon>Ecdysozoa</taxon>
        <taxon>Nematoda</taxon>
        <taxon>Chromadorea</taxon>
        <taxon>Rhabditida</taxon>
        <taxon>Rhabditina</taxon>
        <taxon>Rhabditomorpha</taxon>
        <taxon>Strongyloidea</taxon>
        <taxon>Ancylostomatidae</taxon>
        <taxon>Ancylostomatinae</taxon>
        <taxon>Ancylostoma</taxon>
    </lineage>
</organism>
<evidence type="ECO:0000256" key="1">
    <source>
        <dbReference type="ARBA" id="ARBA00004123"/>
    </source>
</evidence>
<evidence type="ECO:0000313" key="9">
    <source>
        <dbReference type="Proteomes" id="UP000054047"/>
    </source>
</evidence>
<evidence type="ECO:0000313" key="8">
    <source>
        <dbReference type="EMBL" id="KIH56567.1"/>
    </source>
</evidence>
<proteinExistence type="inferred from homology"/>
<keyword evidence="2 6" id="KW-0479">Metal-binding</keyword>
<gene>
    <name evidence="8" type="ORF">ANCDUO_13250</name>
</gene>
<reference evidence="8 9" key="1">
    <citation type="submission" date="2013-12" db="EMBL/GenBank/DDBJ databases">
        <title>Draft genome of the parsitic nematode Ancylostoma duodenale.</title>
        <authorList>
            <person name="Mitreva M."/>
        </authorList>
    </citation>
    <scope>NUCLEOTIDE SEQUENCE [LARGE SCALE GENOMIC DNA]</scope>
    <source>
        <strain evidence="8 9">Zhejiang</strain>
    </source>
</reference>
<dbReference type="GO" id="GO:0016567">
    <property type="term" value="P:protein ubiquitination"/>
    <property type="evidence" value="ECO:0007669"/>
    <property type="project" value="UniProtKB-UniRule"/>
</dbReference>
<feature type="non-terminal residue" evidence="8">
    <location>
        <position position="283"/>
    </location>
</feature>
<dbReference type="EC" id="2.3.2.27" evidence="6"/>
<dbReference type="AlphaFoldDB" id="A0A0C2D3D2"/>
<accession>A0A0C2D3D2</accession>
<dbReference type="InterPro" id="IPR013956">
    <property type="entry name" value="E3_ubiquit_lig_Bre1"/>
</dbReference>
<evidence type="ECO:0000256" key="4">
    <source>
        <dbReference type="ARBA" id="ARBA00022833"/>
    </source>
</evidence>
<dbReference type="EMBL" id="KN735548">
    <property type="protein sequence ID" value="KIH56567.1"/>
    <property type="molecule type" value="Genomic_DNA"/>
</dbReference>
<keyword evidence="9" id="KW-1185">Reference proteome</keyword>
<feature type="coiled-coil region" evidence="7">
    <location>
        <begin position="231"/>
        <end position="265"/>
    </location>
</feature>
<comment type="subcellular location">
    <subcellularLocation>
        <location evidence="1 6">Nucleus</location>
    </subcellularLocation>
</comment>
<comment type="similarity">
    <text evidence="6">Belongs to the BRE1 family.</text>
</comment>
<feature type="coiled-coil region" evidence="7">
    <location>
        <begin position="70"/>
        <end position="181"/>
    </location>
</feature>
<sequence length="283" mass="32942">MQAVRATEDPLKLEVYADVGADVRDKAELLVRERRLKKENERLIHQIKRLGNIERRERMRYFEMDANRLFAQKDSEIERLKREVTMLKDTEASLMLDLDNTGSALEELQEQNAKLISLQKENDEGHIKMMNDRIIATQLQVKIKEEMAHLESQVNNLTRQIAALQCEKESQNEALRLALETIGVKTKENVRQNRMIEALRKQVTEQSLNTADLGTRSEKIAAQLRDIQEVVASKTLQLEVVDQRKRRLEEENSTLRKRLERAKKSEKLGSTDAVLMEEIRELK</sequence>
<dbReference type="PANTHER" id="PTHR23163">
    <property type="entry name" value="RING FINGER PROTEIN-RELATED"/>
    <property type="match status" value="1"/>
</dbReference>
<dbReference type="GO" id="GO:0005634">
    <property type="term" value="C:nucleus"/>
    <property type="evidence" value="ECO:0007669"/>
    <property type="project" value="UniProtKB-SubCell"/>
</dbReference>
<dbReference type="GO" id="GO:0006325">
    <property type="term" value="P:chromatin organization"/>
    <property type="evidence" value="ECO:0007669"/>
    <property type="project" value="UniProtKB-KW"/>
</dbReference>
<keyword evidence="4 6" id="KW-0862">Zinc</keyword>
<dbReference type="UniPathway" id="UPA00143"/>
<keyword evidence="6" id="KW-0833">Ubl conjugation pathway</keyword>
<protein>
    <recommendedName>
        <fullName evidence="6">E3 ubiquitin protein ligase</fullName>
        <ecNumber evidence="6">2.3.2.27</ecNumber>
    </recommendedName>
</protein>
<dbReference type="OrthoDB" id="10266039at2759"/>
<keyword evidence="6 7" id="KW-0175">Coiled coil</keyword>